<dbReference type="InterPro" id="IPR021860">
    <property type="entry name" value="Peptidase_S12_Pab87-rel_C"/>
</dbReference>
<reference evidence="3 4" key="1">
    <citation type="submission" date="2020-03" db="EMBL/GenBank/DDBJ databases">
        <title>Genomic Encyclopedia of Type Strains, Phase IV (KMG-IV): sequencing the most valuable type-strain genomes for metagenomic binning, comparative biology and taxonomic classification.</title>
        <authorList>
            <person name="Goeker M."/>
        </authorList>
    </citation>
    <scope>NUCLEOTIDE SEQUENCE [LARGE SCALE GENOMIC DNA]</scope>
    <source>
        <strain evidence="3 4">DSM 29762</strain>
    </source>
</reference>
<dbReference type="SUPFAM" id="SSF56601">
    <property type="entry name" value="beta-lactamase/transpeptidase-like"/>
    <property type="match status" value="1"/>
</dbReference>
<feature type="domain" description="Beta-lactamase-related" evidence="1">
    <location>
        <begin position="35"/>
        <end position="362"/>
    </location>
</feature>
<dbReference type="PANTHER" id="PTHR46825">
    <property type="entry name" value="D-ALANYL-D-ALANINE-CARBOXYPEPTIDASE/ENDOPEPTIDASE AMPH"/>
    <property type="match status" value="1"/>
</dbReference>
<dbReference type="RefSeq" id="WP_167965223.1">
    <property type="nucleotide sequence ID" value="NZ_JAATJJ010000002.1"/>
</dbReference>
<name>A0A846QTM5_9FLAO</name>
<gene>
    <name evidence="3" type="ORF">GGR42_002807</name>
</gene>
<dbReference type="Proteomes" id="UP000590442">
    <property type="component" value="Unassembled WGS sequence"/>
</dbReference>
<dbReference type="InterPro" id="IPR012338">
    <property type="entry name" value="Beta-lactam/transpept-like"/>
</dbReference>
<dbReference type="PANTHER" id="PTHR46825:SF15">
    <property type="entry name" value="BETA-LACTAMASE-RELATED DOMAIN-CONTAINING PROTEIN"/>
    <property type="match status" value="1"/>
</dbReference>
<evidence type="ECO:0000313" key="3">
    <source>
        <dbReference type="EMBL" id="NJB72316.1"/>
    </source>
</evidence>
<evidence type="ECO:0000259" key="1">
    <source>
        <dbReference type="Pfam" id="PF00144"/>
    </source>
</evidence>
<dbReference type="EMBL" id="JAATJJ010000002">
    <property type="protein sequence ID" value="NJB72316.1"/>
    <property type="molecule type" value="Genomic_DNA"/>
</dbReference>
<dbReference type="Gene3D" id="2.40.128.600">
    <property type="match status" value="1"/>
</dbReference>
<dbReference type="Gene3D" id="3.40.710.10">
    <property type="entry name" value="DD-peptidase/beta-lactamase superfamily"/>
    <property type="match status" value="1"/>
</dbReference>
<keyword evidence="4" id="KW-1185">Reference proteome</keyword>
<accession>A0A846QTM5</accession>
<dbReference type="InterPro" id="IPR001466">
    <property type="entry name" value="Beta-lactam-related"/>
</dbReference>
<sequence>MKTILNISLLATLILCISSCVQEKKYRQKSLVGLDSEIENLIAEHHAAGIAVAVVKGGKTIYTEGFGYRDYENKLAVDEHTVFGIGSCTKAFTASVLGTLQDEGKLKFTDTPNTYLPNLEFYNQGMNDSIQIKNLLTHSTGINSWPSESTAILFITPNKYDLIPRIKQIKPLTGVNKSWIYNNLMYSIAGMVAEKASGKSLENQWQEKIFNPLGMSNSYVGWEEASENKNFSHGYAVDSITPSKVLQEDMATRGAGGAIYSSVNDMSKWMQLWLNEGEYDNKQILSKKYVQSATSFLNKLPDNPRDSLNPVDRYYGYGWGNWIHRGYKRVEHSGGTSGYVSNVVLYPEEKLGIVVLSNQTTTSLSSMITNRIVERLYPELKENKLETRFGQTFTIAPADTPTIQNPKNRPSYELSKLTGTYMHPGFGEFKIYLKDKTLFADFPLTTFRLEYTGDNTFIDHHTTQIPLTYWNFMNLVFQENTENNTINSVSINLDEEPVIFTRQNN</sequence>
<proteinExistence type="predicted"/>
<evidence type="ECO:0000259" key="2">
    <source>
        <dbReference type="Pfam" id="PF11954"/>
    </source>
</evidence>
<dbReference type="InterPro" id="IPR050491">
    <property type="entry name" value="AmpC-like"/>
</dbReference>
<dbReference type="Pfam" id="PF11954">
    <property type="entry name" value="DUF3471"/>
    <property type="match status" value="1"/>
</dbReference>
<evidence type="ECO:0000313" key="4">
    <source>
        <dbReference type="Proteomes" id="UP000590442"/>
    </source>
</evidence>
<protein>
    <submittedName>
        <fullName evidence="3">CubicO group peptidase (Beta-lactamase class C family)</fullName>
    </submittedName>
</protein>
<dbReference type="Pfam" id="PF00144">
    <property type="entry name" value="Beta-lactamase"/>
    <property type="match status" value="1"/>
</dbReference>
<feature type="domain" description="Peptidase S12 Pab87-related C-terminal" evidence="2">
    <location>
        <begin position="406"/>
        <end position="494"/>
    </location>
</feature>
<dbReference type="AlphaFoldDB" id="A0A846QTM5"/>
<comment type="caution">
    <text evidence="3">The sequence shown here is derived from an EMBL/GenBank/DDBJ whole genome shotgun (WGS) entry which is preliminary data.</text>
</comment>
<organism evidence="3 4">
    <name type="scientific">Saonia flava</name>
    <dbReference type="NCBI Taxonomy" id="523696"/>
    <lineage>
        <taxon>Bacteria</taxon>
        <taxon>Pseudomonadati</taxon>
        <taxon>Bacteroidota</taxon>
        <taxon>Flavobacteriia</taxon>
        <taxon>Flavobacteriales</taxon>
        <taxon>Flavobacteriaceae</taxon>
        <taxon>Saonia</taxon>
    </lineage>
</organism>